<protein>
    <recommendedName>
        <fullName evidence="3">OB domain-containing protein</fullName>
    </recommendedName>
</protein>
<dbReference type="EMBL" id="DRBS01000081">
    <property type="protein sequence ID" value="HDD43652.1"/>
    <property type="molecule type" value="Genomic_DNA"/>
</dbReference>
<accession>A0A7C0Y973</accession>
<reference evidence="2" key="1">
    <citation type="journal article" date="2020" name="mSystems">
        <title>Genome- and Community-Level Interaction Insights into Carbon Utilization and Element Cycling Functions of Hydrothermarchaeota in Hydrothermal Sediment.</title>
        <authorList>
            <person name="Zhou Z."/>
            <person name="Liu Y."/>
            <person name="Xu W."/>
            <person name="Pan J."/>
            <person name="Luo Z.H."/>
            <person name="Li M."/>
        </authorList>
    </citation>
    <scope>NUCLEOTIDE SEQUENCE [LARGE SCALE GENOMIC DNA]</scope>
    <source>
        <strain evidence="2">HyVt-233</strain>
    </source>
</reference>
<evidence type="ECO:0008006" key="3">
    <source>
        <dbReference type="Google" id="ProtNLM"/>
    </source>
</evidence>
<name>A0A7C0Y973_DESA2</name>
<dbReference type="GO" id="GO:0000724">
    <property type="term" value="P:double-strand break repair via homologous recombination"/>
    <property type="evidence" value="ECO:0007669"/>
    <property type="project" value="TreeGrafter"/>
</dbReference>
<evidence type="ECO:0000256" key="1">
    <source>
        <dbReference type="ARBA" id="ARBA00023125"/>
    </source>
</evidence>
<sequence length="541" mass="63227">MYEISSGVGLRGFKSRPPHGDIMIYEKLFHLVLSFRKDLDEEKLNKMVEKKINELGGLVSRDAALLLIAKELKVDIPYDIFDVYNFSSMKIKDLVEGLKNVSLSGIVYRITPPRIYSTNRGKRRVQKIYFFDESANIRLTLWDSQIDDANKAGLRLGTLMKIQGARVSKYKDKLELSLNKSGKLIFQPHDTDDYKKHIPEKYRGQDLKVLVTNIVTNTLYKNLSVLTGFSDNKIYVRILFWGDSANYLKNISVGDNIFLQNIVIKNLKKEIIEGLFTPYSFLYKLSKGSISEDIDVRNIFPFDQKIEGEIVFMIPYSKHRLLLTLYSDHKFKEVIIWGKMFIDEILKNVECDKVILNYLDLVDNKYKVNLWSNIFYKKVLERKKYEKYLIFETKNLSEIIGTIVEFSLDLYIYSKTSGFKKISHIDEKEDLSNIRFLTILKGTIDDGTGRLKIFSNSPYLFENLLYVKIASIRKKFYSITLVKNIIDFMRQDMIGKEVIAKGKTWNIDGKKFMRCNELVNYEYNVQTEKWLEKKILEKNKG</sequence>
<comment type="caution">
    <text evidence="2">The sequence shown here is derived from an EMBL/GenBank/DDBJ whole genome shotgun (WGS) entry which is preliminary data.</text>
</comment>
<dbReference type="PANTHER" id="PTHR13356:SF0">
    <property type="entry name" value="SOSS COMPLEX SUBUNIT B HOMOLOG"/>
    <property type="match status" value="1"/>
</dbReference>
<dbReference type="SUPFAM" id="SSF50249">
    <property type="entry name" value="Nucleic acid-binding proteins"/>
    <property type="match status" value="1"/>
</dbReference>
<dbReference type="InterPro" id="IPR051231">
    <property type="entry name" value="SOSS-B"/>
</dbReference>
<dbReference type="CDD" id="cd04491">
    <property type="entry name" value="SoSSB_OBF"/>
    <property type="match status" value="1"/>
</dbReference>
<dbReference type="GO" id="GO:0010212">
    <property type="term" value="P:response to ionizing radiation"/>
    <property type="evidence" value="ECO:0007669"/>
    <property type="project" value="TreeGrafter"/>
</dbReference>
<gene>
    <name evidence="2" type="ORF">ENG63_02150</name>
</gene>
<evidence type="ECO:0000313" key="2">
    <source>
        <dbReference type="EMBL" id="HDD43652.1"/>
    </source>
</evidence>
<proteinExistence type="predicted"/>
<dbReference type="AlphaFoldDB" id="A0A7C0Y973"/>
<dbReference type="Proteomes" id="UP000886289">
    <property type="component" value="Unassembled WGS sequence"/>
</dbReference>
<dbReference type="InterPro" id="IPR012340">
    <property type="entry name" value="NA-bd_OB-fold"/>
</dbReference>
<dbReference type="GO" id="GO:0003677">
    <property type="term" value="F:DNA binding"/>
    <property type="evidence" value="ECO:0007669"/>
    <property type="project" value="UniProtKB-KW"/>
</dbReference>
<keyword evidence="1" id="KW-0238">DNA-binding</keyword>
<dbReference type="PANTHER" id="PTHR13356">
    <property type="entry name" value="OB FOLD NUCLEIC ACID BINDING PROTEIN-RELATED"/>
    <property type="match status" value="1"/>
</dbReference>
<organism evidence="2">
    <name type="scientific">Desulfofervidus auxilii</name>
    <dbReference type="NCBI Taxonomy" id="1621989"/>
    <lineage>
        <taxon>Bacteria</taxon>
        <taxon>Pseudomonadati</taxon>
        <taxon>Thermodesulfobacteriota</taxon>
        <taxon>Candidatus Desulfofervidia</taxon>
        <taxon>Candidatus Desulfofervidales</taxon>
        <taxon>Candidatus Desulfofervidaceae</taxon>
        <taxon>Candidatus Desulfofervidus</taxon>
    </lineage>
</organism>
<dbReference type="Gene3D" id="2.40.50.140">
    <property type="entry name" value="Nucleic acid-binding proteins"/>
    <property type="match status" value="1"/>
</dbReference>